<proteinExistence type="predicted"/>
<dbReference type="EMBL" id="JADBEL010000001">
    <property type="protein sequence ID" value="MBE1553209.1"/>
    <property type="molecule type" value="Genomic_DNA"/>
</dbReference>
<keyword evidence="2" id="KW-1185">Reference proteome</keyword>
<evidence type="ECO:0000313" key="2">
    <source>
        <dbReference type="Proteomes" id="UP000658225"/>
    </source>
</evidence>
<organism evidence="1 2">
    <name type="scientific">Sporosarcina limicola</name>
    <dbReference type="NCBI Taxonomy" id="34101"/>
    <lineage>
        <taxon>Bacteria</taxon>
        <taxon>Bacillati</taxon>
        <taxon>Bacillota</taxon>
        <taxon>Bacilli</taxon>
        <taxon>Bacillales</taxon>
        <taxon>Caryophanaceae</taxon>
        <taxon>Sporosarcina</taxon>
    </lineage>
</organism>
<name>A0A927MKG7_9BACL</name>
<dbReference type="Proteomes" id="UP000658225">
    <property type="component" value="Unassembled WGS sequence"/>
</dbReference>
<reference evidence="1" key="1">
    <citation type="submission" date="2020-10" db="EMBL/GenBank/DDBJ databases">
        <title>Genomic Encyclopedia of Type Strains, Phase IV (KMG-IV): sequencing the most valuable type-strain genomes for metagenomic binning, comparative biology and taxonomic classification.</title>
        <authorList>
            <person name="Goeker M."/>
        </authorList>
    </citation>
    <scope>NUCLEOTIDE SEQUENCE</scope>
    <source>
        <strain evidence="1">DSM 13886</strain>
    </source>
</reference>
<dbReference type="RefSeq" id="WP_192597025.1">
    <property type="nucleotide sequence ID" value="NZ_JADBEL010000001.1"/>
</dbReference>
<evidence type="ECO:0000313" key="1">
    <source>
        <dbReference type="EMBL" id="MBE1553209.1"/>
    </source>
</evidence>
<accession>A0A927MKG7</accession>
<sequence>MNFKSASIQVVDRNGTIVIQDGILIESDKVCAIYDINEGFFKFECATRLELNTVLTAHHLRMKDLEEEERLCSECGVPMQEGFYFESDAKQYCSEKCLMQVITWEDYLSMHDNGNGDAYWTDWYDC</sequence>
<dbReference type="AlphaFoldDB" id="A0A927MKG7"/>
<comment type="caution">
    <text evidence="1">The sequence shown here is derived from an EMBL/GenBank/DDBJ whole genome shotgun (WGS) entry which is preliminary data.</text>
</comment>
<gene>
    <name evidence="1" type="ORF">H4683_000278</name>
</gene>
<protein>
    <submittedName>
        <fullName evidence="1">Uncharacterized protein</fullName>
    </submittedName>
</protein>